<keyword evidence="7 10" id="KW-0333">Golgi apparatus</keyword>
<evidence type="ECO:0000256" key="3">
    <source>
        <dbReference type="ARBA" id="ARBA00022448"/>
    </source>
</evidence>
<dbReference type="GO" id="GO:0006888">
    <property type="term" value="P:endoplasmic reticulum to Golgi vesicle-mediated transport"/>
    <property type="evidence" value="ECO:0007669"/>
    <property type="project" value="TreeGrafter"/>
</dbReference>
<dbReference type="CDD" id="cd14830">
    <property type="entry name" value="Delta_COP_N"/>
    <property type="match status" value="1"/>
</dbReference>
<name>A0A2T7P2E7_POMCA</name>
<dbReference type="FunFam" id="2.60.40.1170:FF:000007">
    <property type="entry name" value="Coatomer subunit delta"/>
    <property type="match status" value="1"/>
</dbReference>
<dbReference type="AlphaFoldDB" id="A0A2T7P2E7"/>
<evidence type="ECO:0000256" key="12">
    <source>
        <dbReference type="SAM" id="MobiDB-lite"/>
    </source>
</evidence>
<dbReference type="OMA" id="VQFRTHP"/>
<reference evidence="14 15" key="1">
    <citation type="submission" date="2018-04" db="EMBL/GenBank/DDBJ databases">
        <title>The genome of golden apple snail Pomacea canaliculata provides insight into stress tolerance and invasive adaptation.</title>
        <authorList>
            <person name="Liu C."/>
            <person name="Liu B."/>
            <person name="Ren Y."/>
            <person name="Zhang Y."/>
            <person name="Wang H."/>
            <person name="Li S."/>
            <person name="Jiang F."/>
            <person name="Yin L."/>
            <person name="Zhang G."/>
            <person name="Qian W."/>
            <person name="Fan W."/>
        </authorList>
    </citation>
    <scope>NUCLEOTIDE SEQUENCE [LARGE SCALE GENOMIC DNA]</scope>
    <source>
        <strain evidence="14">SZHN2017</strain>
        <tissue evidence="14">Muscle</tissue>
    </source>
</reference>
<dbReference type="EMBL" id="PZQS01000007">
    <property type="protein sequence ID" value="PVD27589.1"/>
    <property type="molecule type" value="Genomic_DNA"/>
</dbReference>
<dbReference type="STRING" id="400727.A0A2T7P2E7"/>
<evidence type="ECO:0000256" key="5">
    <source>
        <dbReference type="ARBA" id="ARBA00022892"/>
    </source>
</evidence>
<dbReference type="FunFam" id="3.30.450.60:FF:000003">
    <property type="entry name" value="Coatomer subunit delta"/>
    <property type="match status" value="1"/>
</dbReference>
<dbReference type="PANTHER" id="PTHR10121">
    <property type="entry name" value="COATOMER SUBUNIT DELTA"/>
    <property type="match status" value="1"/>
</dbReference>
<comment type="function">
    <text evidence="10">The coatomer is a cytosolic protein complex that binds to dilysine motifs and reversibly associates with Golgi non-clathrin-coated vesicles, which further mediate biosynthetic protein transport from the ER, via the Golgi up to the trans Golgi network. Coatomer complex is required for budding from Golgi membranes, and is essential for the retrograde Golgi-to-ER transport of dilysine-tagged proteins.</text>
</comment>
<feature type="compositionally biased region" description="Low complexity" evidence="12">
    <location>
        <begin position="251"/>
        <end position="263"/>
    </location>
</feature>
<sequence>MVLLAAAVCNRTGKALISRQFVEMTRSRIEGLLAAFPKLMSTGKQHTFVETESVRYVYQPLEKLYVLLITTKASNILEDLETLRLFAKVIPEYCRNMEETEISEQAFSLIFAFDEIVALGYRENVNLAQIRTFTEMDSHEEKVFQAVRQTQEKEALENMRRKAKEIQQRNREMNKGGRNTGIGSGGSFGPTSFRTDVPVIESSGEPPKSSYAKSSIKSTGPSKALKLGSKKKDVDSFAAQIQLEGEKVADSSKTSSSAISKSSVPAANQENVHVTVEEKLVLTAGRDGGLQNMEVHGIMKLRLADDRVGRVKLCTICNDTKGIQIQTHPNVDKKLFVASSQVALKNPEKPFPMNQDVGVLKWRLQTQDEALIPLSINCWPSESTSGCEVNIEYELEQADMQLEDVCISIPCPSGVGSPIVGDCDGDSHYDTHKRLLQWRLPFIDGSNKSGSLEFTVNGGHPDDFFPLSVTFISKKPYCDIQVTEVQQLDDGHPEKFSSDVLFFVEKYEIV</sequence>
<dbReference type="InterPro" id="IPR027059">
    <property type="entry name" value="Coatomer_dsu"/>
</dbReference>
<keyword evidence="9 10" id="KW-0968">Cytoplasmic vesicle</keyword>
<evidence type="ECO:0000256" key="6">
    <source>
        <dbReference type="ARBA" id="ARBA00022927"/>
    </source>
</evidence>
<feature type="compositionally biased region" description="Gly residues" evidence="12">
    <location>
        <begin position="178"/>
        <end position="188"/>
    </location>
</feature>
<dbReference type="InterPro" id="IPR028565">
    <property type="entry name" value="MHD"/>
</dbReference>
<keyword evidence="3 10" id="KW-0813">Transport</keyword>
<comment type="subcellular location">
    <subcellularLocation>
        <location evidence="10 11">Cytoplasm</location>
    </subcellularLocation>
    <subcellularLocation>
        <location evidence="10 11">Cytoplasmic vesicle</location>
        <location evidence="10 11">COPI-coated vesicle membrane</location>
        <topology evidence="10 11">Peripheral membrane protein</topology>
        <orientation evidence="10 11">Cytoplasmic side</orientation>
    </subcellularLocation>
    <subcellularLocation>
        <location evidence="10 11">Golgi apparatus membrane</location>
        <topology evidence="10 11">Peripheral membrane protein</topology>
        <orientation evidence="10 11">Cytoplasmic side</orientation>
    </subcellularLocation>
</comment>
<dbReference type="PANTHER" id="PTHR10121:SF0">
    <property type="entry name" value="COATOMER SUBUNIT DELTA"/>
    <property type="match status" value="1"/>
</dbReference>
<feature type="region of interest" description="Disordered" evidence="12">
    <location>
        <begin position="245"/>
        <end position="270"/>
    </location>
</feature>
<keyword evidence="5 10" id="KW-0931">ER-Golgi transport</keyword>
<evidence type="ECO:0000313" key="14">
    <source>
        <dbReference type="EMBL" id="PVD27589.1"/>
    </source>
</evidence>
<dbReference type="PROSITE" id="PS51072">
    <property type="entry name" value="MHD"/>
    <property type="match status" value="1"/>
</dbReference>
<organism evidence="14 15">
    <name type="scientific">Pomacea canaliculata</name>
    <name type="common">Golden apple snail</name>
    <dbReference type="NCBI Taxonomy" id="400727"/>
    <lineage>
        <taxon>Eukaryota</taxon>
        <taxon>Metazoa</taxon>
        <taxon>Spiralia</taxon>
        <taxon>Lophotrochozoa</taxon>
        <taxon>Mollusca</taxon>
        <taxon>Gastropoda</taxon>
        <taxon>Caenogastropoda</taxon>
        <taxon>Architaenioglossa</taxon>
        <taxon>Ampullarioidea</taxon>
        <taxon>Ampullariidae</taxon>
        <taxon>Pomacea</taxon>
    </lineage>
</organism>
<keyword evidence="6 10" id="KW-0653">Protein transport</keyword>
<comment type="caution">
    <text evidence="14">The sequence shown here is derived from an EMBL/GenBank/DDBJ whole genome shotgun (WGS) entry which is preliminary data.</text>
</comment>
<keyword evidence="15" id="KW-1185">Reference proteome</keyword>
<comment type="similarity">
    <text evidence="1 10">Belongs to the adaptor complexes medium subunit family. Delta-COP subfamily.</text>
</comment>
<evidence type="ECO:0000259" key="13">
    <source>
        <dbReference type="PROSITE" id="PS51072"/>
    </source>
</evidence>
<dbReference type="Pfam" id="PF01217">
    <property type="entry name" value="Clat_adaptor_s"/>
    <property type="match status" value="1"/>
</dbReference>
<accession>A0A2T7P2E7</accession>
<dbReference type="GO" id="GO:0051645">
    <property type="term" value="P:Golgi localization"/>
    <property type="evidence" value="ECO:0007669"/>
    <property type="project" value="TreeGrafter"/>
</dbReference>
<dbReference type="OrthoDB" id="10266042at2759"/>
<dbReference type="GO" id="GO:0006890">
    <property type="term" value="P:retrograde vesicle-mediated transport, Golgi to endoplasmic reticulum"/>
    <property type="evidence" value="ECO:0007669"/>
    <property type="project" value="UniProtKB-UniRule"/>
</dbReference>
<feature type="region of interest" description="Disordered" evidence="12">
    <location>
        <begin position="160"/>
        <end position="229"/>
    </location>
</feature>
<dbReference type="SUPFAM" id="SSF64356">
    <property type="entry name" value="SNARE-like"/>
    <property type="match status" value="1"/>
</dbReference>
<gene>
    <name evidence="14" type="ORF">C0Q70_12753</name>
</gene>
<dbReference type="GO" id="GO:0030126">
    <property type="term" value="C:COPI vesicle coat"/>
    <property type="evidence" value="ECO:0007669"/>
    <property type="project" value="UniProtKB-UniRule"/>
</dbReference>
<dbReference type="InterPro" id="IPR011012">
    <property type="entry name" value="Longin-like_dom_sf"/>
</dbReference>
<protein>
    <recommendedName>
        <fullName evidence="10">Coatomer subunit delta</fullName>
    </recommendedName>
</protein>
<evidence type="ECO:0000256" key="4">
    <source>
        <dbReference type="ARBA" id="ARBA00022490"/>
    </source>
</evidence>
<feature type="compositionally biased region" description="Basic and acidic residues" evidence="12">
    <location>
        <begin position="160"/>
        <end position="175"/>
    </location>
</feature>
<dbReference type="GO" id="GO:0000139">
    <property type="term" value="C:Golgi membrane"/>
    <property type="evidence" value="ECO:0007669"/>
    <property type="project" value="UniProtKB-SubCell"/>
</dbReference>
<dbReference type="Gene3D" id="3.30.450.60">
    <property type="match status" value="1"/>
</dbReference>
<feature type="compositionally biased region" description="Polar residues" evidence="12">
    <location>
        <begin position="211"/>
        <end position="221"/>
    </location>
</feature>
<keyword evidence="8 10" id="KW-0472">Membrane</keyword>
<evidence type="ECO:0000256" key="10">
    <source>
        <dbReference type="RuleBase" id="RU364018"/>
    </source>
</evidence>
<feature type="domain" description="MHD" evidence="13">
    <location>
        <begin position="269"/>
        <end position="510"/>
    </location>
</feature>
<evidence type="ECO:0000256" key="7">
    <source>
        <dbReference type="ARBA" id="ARBA00023034"/>
    </source>
</evidence>
<keyword evidence="4 10" id="KW-0963">Cytoplasm</keyword>
<dbReference type="CDD" id="cd09254">
    <property type="entry name" value="AP_delta-COPI_MHD"/>
    <property type="match status" value="1"/>
</dbReference>
<dbReference type="Proteomes" id="UP000245119">
    <property type="component" value="Linkage Group LG7"/>
</dbReference>
<proteinExistence type="inferred from homology"/>
<evidence type="ECO:0000256" key="8">
    <source>
        <dbReference type="ARBA" id="ARBA00023136"/>
    </source>
</evidence>
<dbReference type="InterPro" id="IPR036168">
    <property type="entry name" value="AP2_Mu_C_sf"/>
</dbReference>
<dbReference type="Pfam" id="PF00928">
    <property type="entry name" value="Adap_comp_sub"/>
    <property type="match status" value="1"/>
</dbReference>
<dbReference type="GO" id="GO:0015031">
    <property type="term" value="P:protein transport"/>
    <property type="evidence" value="ECO:0007669"/>
    <property type="project" value="UniProtKB-KW"/>
</dbReference>
<dbReference type="SUPFAM" id="SSF49447">
    <property type="entry name" value="Second domain of Mu2 adaptin subunit (ap50) of ap2 adaptor"/>
    <property type="match status" value="1"/>
</dbReference>
<dbReference type="InterPro" id="IPR022775">
    <property type="entry name" value="AP_mu_sigma_su"/>
</dbReference>
<evidence type="ECO:0000256" key="9">
    <source>
        <dbReference type="ARBA" id="ARBA00023329"/>
    </source>
</evidence>
<evidence type="ECO:0000256" key="11">
    <source>
        <dbReference type="RuleBase" id="RU366052"/>
    </source>
</evidence>
<evidence type="ECO:0000256" key="2">
    <source>
        <dbReference type="ARBA" id="ARBA00011775"/>
    </source>
</evidence>
<comment type="subunit">
    <text evidence="2 10">Oligomeric complex that consists of at least the alpha, beta, beta', gamma, delta, epsilon and zeta subunits.</text>
</comment>
<evidence type="ECO:0000256" key="1">
    <source>
        <dbReference type="ARBA" id="ARBA00010516"/>
    </source>
</evidence>
<dbReference type="Gene3D" id="2.60.40.1170">
    <property type="entry name" value="Mu homology domain, subdomain B"/>
    <property type="match status" value="2"/>
</dbReference>
<evidence type="ECO:0000313" key="15">
    <source>
        <dbReference type="Proteomes" id="UP000245119"/>
    </source>
</evidence>